<keyword evidence="2" id="KW-1185">Reference proteome</keyword>
<accession>A0A4U0WCV7</accession>
<dbReference type="OrthoDB" id="3650781at2759"/>
<evidence type="ECO:0000313" key="2">
    <source>
        <dbReference type="Proteomes" id="UP000309340"/>
    </source>
</evidence>
<comment type="caution">
    <text evidence="1">The sequence shown here is derived from an EMBL/GenBank/DDBJ whole genome shotgun (WGS) entry which is preliminary data.</text>
</comment>
<reference evidence="1 2" key="1">
    <citation type="submission" date="2017-03" db="EMBL/GenBank/DDBJ databases">
        <title>Genomes of endolithic fungi from Antarctica.</title>
        <authorList>
            <person name="Coleine C."/>
            <person name="Masonjones S."/>
            <person name="Stajich J.E."/>
        </authorList>
    </citation>
    <scope>NUCLEOTIDE SEQUENCE [LARGE SCALE GENOMIC DNA]</scope>
    <source>
        <strain evidence="1 2">CCFEE 5184</strain>
    </source>
</reference>
<organism evidence="1 2">
    <name type="scientific">Friedmanniomyces simplex</name>
    <dbReference type="NCBI Taxonomy" id="329884"/>
    <lineage>
        <taxon>Eukaryota</taxon>
        <taxon>Fungi</taxon>
        <taxon>Dikarya</taxon>
        <taxon>Ascomycota</taxon>
        <taxon>Pezizomycotina</taxon>
        <taxon>Dothideomycetes</taxon>
        <taxon>Dothideomycetidae</taxon>
        <taxon>Mycosphaerellales</taxon>
        <taxon>Teratosphaeriaceae</taxon>
        <taxon>Friedmanniomyces</taxon>
    </lineage>
</organism>
<evidence type="ECO:0000313" key="1">
    <source>
        <dbReference type="EMBL" id="TKA60411.1"/>
    </source>
</evidence>
<proteinExistence type="predicted"/>
<gene>
    <name evidence="1" type="ORF">B0A55_12327</name>
</gene>
<dbReference type="AlphaFoldDB" id="A0A4U0WCV7"/>
<dbReference type="Proteomes" id="UP000309340">
    <property type="component" value="Unassembled WGS sequence"/>
</dbReference>
<dbReference type="EMBL" id="NAJQ01001347">
    <property type="protein sequence ID" value="TKA60411.1"/>
    <property type="molecule type" value="Genomic_DNA"/>
</dbReference>
<name>A0A4U0WCV7_9PEZI</name>
<protein>
    <submittedName>
        <fullName evidence="1">Uncharacterized protein</fullName>
    </submittedName>
</protein>
<sequence>MATAKPLTTFSTLPAELQNGIYELSGCLDLIQCSAAERLFRADHYHLAARAEPNPFASATLAYTDRPAYVGIRRKSSTDDHGRCHMKALTSWRESYVCHTIKVVRADTLPIYYGKHLFYFTFLDVNQDEGTLLRWLSMIGSHNASLLLNVIIVYSNKASANCIIKNVQPEMAKLGVRVQEAVKLVRTLYPHCSCDGCVVPTLVAGGADEMEV</sequence>